<dbReference type="HAMAP" id="MF_00549">
    <property type="entry name" value="Methylglyoxal_synth"/>
    <property type="match status" value="1"/>
</dbReference>
<reference evidence="5" key="1">
    <citation type="journal article" date="2020" name="mSystems">
        <title>Genome- and Community-Level Interaction Insights into Carbon Utilization and Element Cycling Functions of Hydrothermarchaeota in Hydrothermal Sediment.</title>
        <authorList>
            <person name="Zhou Z."/>
            <person name="Liu Y."/>
            <person name="Xu W."/>
            <person name="Pan J."/>
            <person name="Luo Z.H."/>
            <person name="Li M."/>
        </authorList>
    </citation>
    <scope>NUCLEOTIDE SEQUENCE [LARGE SCALE GENOMIC DNA]</scope>
    <source>
        <strain evidence="5">SpSt-81</strain>
    </source>
</reference>
<comment type="similarity">
    <text evidence="1 2">Belongs to the methylglyoxal synthase family.</text>
</comment>
<dbReference type="PROSITE" id="PS51855">
    <property type="entry name" value="MGS"/>
    <property type="match status" value="1"/>
</dbReference>
<dbReference type="GO" id="GO:0008929">
    <property type="term" value="F:methylglyoxal synthase activity"/>
    <property type="evidence" value="ECO:0007669"/>
    <property type="project" value="UniProtKB-UniRule"/>
</dbReference>
<proteinExistence type="inferred from homology"/>
<dbReference type="InterPro" id="IPR036914">
    <property type="entry name" value="MGS-like_dom_sf"/>
</dbReference>
<dbReference type="InterPro" id="IPR011607">
    <property type="entry name" value="MGS-like_dom"/>
</dbReference>
<dbReference type="Pfam" id="PF02142">
    <property type="entry name" value="MGS"/>
    <property type="match status" value="1"/>
</dbReference>
<dbReference type="EC" id="4.2.3.3" evidence="2"/>
<evidence type="ECO:0000259" key="4">
    <source>
        <dbReference type="PROSITE" id="PS51855"/>
    </source>
</evidence>
<dbReference type="PROSITE" id="PS01335">
    <property type="entry name" value="METHYLGLYOXAL_SYNTH"/>
    <property type="match status" value="1"/>
</dbReference>
<evidence type="ECO:0000313" key="5">
    <source>
        <dbReference type="EMBL" id="HFX13923.1"/>
    </source>
</evidence>
<organism evidence="5">
    <name type="scientific">Dictyoglomus thermophilum</name>
    <dbReference type="NCBI Taxonomy" id="14"/>
    <lineage>
        <taxon>Bacteria</taxon>
        <taxon>Pseudomonadati</taxon>
        <taxon>Dictyoglomota</taxon>
        <taxon>Dictyoglomia</taxon>
        <taxon>Dictyoglomales</taxon>
        <taxon>Dictyoglomaceae</taxon>
        <taxon>Dictyoglomus</taxon>
    </lineage>
</organism>
<evidence type="ECO:0000256" key="2">
    <source>
        <dbReference type="HAMAP-Rule" id="MF_00549"/>
    </source>
</evidence>
<dbReference type="PANTHER" id="PTHR30492">
    <property type="entry name" value="METHYLGLYOXAL SYNTHASE"/>
    <property type="match status" value="1"/>
</dbReference>
<evidence type="ECO:0000256" key="3">
    <source>
        <dbReference type="PIRSR" id="PIRSR006614-1"/>
    </source>
</evidence>
<dbReference type="AlphaFoldDB" id="A0A7C3RLA5"/>
<name>A0A7C3RLA5_DICTH</name>
<feature type="binding site" evidence="2">
    <location>
        <begin position="45"/>
        <end position="48"/>
    </location>
    <ligand>
        <name>substrate</name>
    </ligand>
</feature>
<dbReference type="InterPro" id="IPR004363">
    <property type="entry name" value="Methylgl_synth"/>
</dbReference>
<protein>
    <recommendedName>
        <fullName evidence="2">Methylglyoxal synthase</fullName>
        <shortName evidence="2">MGS</shortName>
        <ecNumber evidence="2">4.2.3.3</ecNumber>
    </recommendedName>
</protein>
<dbReference type="InterPro" id="IPR018148">
    <property type="entry name" value="Methylglyoxal_synth_AS"/>
</dbReference>
<comment type="caution">
    <text evidence="5">The sequence shown here is derived from an EMBL/GenBank/DDBJ whole genome shotgun (WGS) entry which is preliminary data.</text>
</comment>
<dbReference type="GO" id="GO:0019242">
    <property type="term" value="P:methylglyoxal biosynthetic process"/>
    <property type="evidence" value="ECO:0007669"/>
    <property type="project" value="UniProtKB-UniRule"/>
</dbReference>
<dbReference type="PIRSF" id="PIRSF006614">
    <property type="entry name" value="Methylglyox_syn"/>
    <property type="match status" value="1"/>
</dbReference>
<feature type="binding site" evidence="2">
    <location>
        <position position="19"/>
    </location>
    <ligand>
        <name>substrate</name>
    </ligand>
</feature>
<comment type="function">
    <text evidence="2">Catalyzes the formation of methylglyoxal from dihydroxyacetone phosphate.</text>
</comment>
<gene>
    <name evidence="2" type="primary">mgsA</name>
    <name evidence="5" type="ORF">ENW00_07235</name>
</gene>
<keyword evidence="2 5" id="KW-0456">Lyase</keyword>
<dbReference type="EMBL" id="DTIN01000027">
    <property type="protein sequence ID" value="HFX13923.1"/>
    <property type="molecule type" value="Genomic_DNA"/>
</dbReference>
<feature type="domain" description="MGS-like" evidence="4">
    <location>
        <begin position="4"/>
        <end position="151"/>
    </location>
</feature>
<feature type="binding site" evidence="2">
    <location>
        <begin position="65"/>
        <end position="66"/>
    </location>
    <ligand>
        <name>substrate</name>
    </ligand>
</feature>
<dbReference type="NCBIfam" id="TIGR00160">
    <property type="entry name" value="MGSA"/>
    <property type="match status" value="1"/>
</dbReference>
<evidence type="ECO:0000256" key="1">
    <source>
        <dbReference type="ARBA" id="ARBA00006287"/>
    </source>
</evidence>
<feature type="binding site" evidence="2">
    <location>
        <position position="98"/>
    </location>
    <ligand>
        <name>substrate</name>
    </ligand>
</feature>
<dbReference type="GO" id="GO:0005829">
    <property type="term" value="C:cytosol"/>
    <property type="evidence" value="ECO:0007669"/>
    <property type="project" value="TreeGrafter"/>
</dbReference>
<comment type="catalytic activity">
    <reaction evidence="2">
        <text>dihydroxyacetone phosphate = methylglyoxal + phosphate</text>
        <dbReference type="Rhea" id="RHEA:17937"/>
        <dbReference type="ChEBI" id="CHEBI:17158"/>
        <dbReference type="ChEBI" id="CHEBI:43474"/>
        <dbReference type="ChEBI" id="CHEBI:57642"/>
        <dbReference type="EC" id="4.2.3.3"/>
    </reaction>
</comment>
<feature type="active site" description="Proton donor/acceptor" evidence="2 3">
    <location>
        <position position="71"/>
    </location>
</feature>
<dbReference type="SUPFAM" id="SSF52335">
    <property type="entry name" value="Methylglyoxal synthase-like"/>
    <property type="match status" value="1"/>
</dbReference>
<feature type="binding site" evidence="2">
    <location>
        <position position="23"/>
    </location>
    <ligand>
        <name>substrate</name>
    </ligand>
</feature>
<dbReference type="PANTHER" id="PTHR30492:SF0">
    <property type="entry name" value="METHYLGLYOXAL SYNTHASE"/>
    <property type="match status" value="1"/>
</dbReference>
<dbReference type="NCBIfam" id="NF003559">
    <property type="entry name" value="PRK05234.1"/>
    <property type="match status" value="1"/>
</dbReference>
<dbReference type="CDD" id="cd01422">
    <property type="entry name" value="MGS"/>
    <property type="match status" value="1"/>
</dbReference>
<dbReference type="Gene3D" id="3.40.50.1380">
    <property type="entry name" value="Methylglyoxal synthase-like domain"/>
    <property type="match status" value="1"/>
</dbReference>
<dbReference type="SMART" id="SM00851">
    <property type="entry name" value="MGS"/>
    <property type="match status" value="1"/>
</dbReference>
<accession>A0A7C3RLA5</accession>
<sequence>MNYKEIPIGIQKRIALIAHDNKKQELLEWARFNQGTLSKHILYATGTTGEILEKELGLKIIRFFSGPLGGDQQIGAKIAEGEIDFLIFFWDPLEPLPHDPDVKALLRIAVVWNIPIASNRSTADFLISSPLMDREYKRLVPDYTHYLTRKI</sequence>